<feature type="signal peptide" evidence="3">
    <location>
        <begin position="1"/>
        <end position="19"/>
    </location>
</feature>
<accession>A0ABS8AVF2</accession>
<keyword evidence="6" id="KW-1185">Reference proteome</keyword>
<keyword evidence="3" id="KW-0732">Signal</keyword>
<dbReference type="SUPFAM" id="SSF53474">
    <property type="entry name" value="alpha/beta-Hydrolases"/>
    <property type="match status" value="1"/>
</dbReference>
<comment type="caution">
    <text evidence="5">The sequence shown here is derived from an EMBL/GenBank/DDBJ whole genome shotgun (WGS) entry which is preliminary data.</text>
</comment>
<gene>
    <name evidence="5" type="ORF">LGH74_17500</name>
</gene>
<dbReference type="Proteomes" id="UP001165296">
    <property type="component" value="Unassembled WGS sequence"/>
</dbReference>
<protein>
    <submittedName>
        <fullName evidence="5">Prolyl oligopeptidase family serine peptidase</fullName>
    </submittedName>
</protein>
<dbReference type="SUPFAM" id="SSF82171">
    <property type="entry name" value="DPP6 N-terminal domain-like"/>
    <property type="match status" value="1"/>
</dbReference>
<feature type="region of interest" description="Disordered" evidence="2">
    <location>
        <begin position="805"/>
        <end position="824"/>
    </location>
</feature>
<evidence type="ECO:0000256" key="1">
    <source>
        <dbReference type="ARBA" id="ARBA00022801"/>
    </source>
</evidence>
<dbReference type="Gene3D" id="3.40.50.1820">
    <property type="entry name" value="alpha/beta hydrolase"/>
    <property type="match status" value="1"/>
</dbReference>
<dbReference type="Pfam" id="PF00326">
    <property type="entry name" value="Peptidase_S9"/>
    <property type="match status" value="1"/>
</dbReference>
<dbReference type="InterPro" id="IPR001375">
    <property type="entry name" value="Peptidase_S9_cat"/>
</dbReference>
<dbReference type="InterPro" id="IPR029058">
    <property type="entry name" value="AB_hydrolase_fold"/>
</dbReference>
<keyword evidence="1" id="KW-0378">Hydrolase</keyword>
<proteinExistence type="predicted"/>
<evidence type="ECO:0000313" key="5">
    <source>
        <dbReference type="EMBL" id="MCB2409789.1"/>
    </source>
</evidence>
<evidence type="ECO:0000259" key="4">
    <source>
        <dbReference type="Pfam" id="PF00326"/>
    </source>
</evidence>
<organism evidence="5 6">
    <name type="scientific">Hymenobacter lucidus</name>
    <dbReference type="NCBI Taxonomy" id="2880930"/>
    <lineage>
        <taxon>Bacteria</taxon>
        <taxon>Pseudomonadati</taxon>
        <taxon>Bacteroidota</taxon>
        <taxon>Cytophagia</taxon>
        <taxon>Cytophagales</taxon>
        <taxon>Hymenobacteraceae</taxon>
        <taxon>Hymenobacter</taxon>
    </lineage>
</organism>
<dbReference type="PANTHER" id="PTHR42776:SF28">
    <property type="entry name" value="GLUTAMYL ENDOPEPTIDASE, CHLOROPLASTIC-RELATED"/>
    <property type="match status" value="1"/>
</dbReference>
<feature type="domain" description="Peptidase S9 prolyl oligopeptidase catalytic" evidence="4">
    <location>
        <begin position="632"/>
        <end position="798"/>
    </location>
</feature>
<dbReference type="RefSeq" id="WP_226177608.1">
    <property type="nucleotide sequence ID" value="NZ_JAJADR010000005.1"/>
</dbReference>
<evidence type="ECO:0000256" key="2">
    <source>
        <dbReference type="SAM" id="MobiDB-lite"/>
    </source>
</evidence>
<evidence type="ECO:0000313" key="6">
    <source>
        <dbReference type="Proteomes" id="UP001165296"/>
    </source>
</evidence>
<sequence length="824" mass="91194">MKLLYIFGALSFCSLAGSAQDLQYQTPPKSIAALADAPSTPRVSVSSNGQWLLLLDNQDMPGIADLSQPELRIGGLRINPKTNGPSRVSYITKLRLKHLPDGKELLVQGLPAKARISEVTWSPDNTKVAFTHTSERHVELWILDVASASARLMPNLFLNNVFGKSFEWVSDSQTLLARAIVGGRGDTPILSPVPMGPTVQENIGRKAPARTYQDLLKNPTDEKLFEFYATAQVVKVTVTGRMQPLGQPGIVQQASPSPNGRYALIKTRHRPYSYTLPYSDFPLQVDIMSMEGLLVKTLADLPLADNVPSSFDAVPTGQRHHDWRADAPSTLYWVEAQDGGDPKTPALVRDKIFTLAAPFETEPQELAALPLRFRDMHWGNANLALVEGYRWADRKEMTWTLNPTTKAAPTVLFDRSSQDTYTNPGTPYTQRNITGNEVLATDAKGETLYFIGTGASPEGDRPFVDELDVASKKSTRWWRSEAPYYEVPVTILDLNKRHLLTRRESQQETPNYYLREVKSAKLTALTKFVNPYAAVGNLTKQVLKYKRADGVDLTANLYLPYGYKKEDGPLPTLMEAYPVEFKNKANAGQVKGSPYAFTRLSWGSPIYWVTQGYAVLQGTSIPIVGEGTKEPNDTYVEQLTASAKAAIDEGARLGVVDRKRVAVMGHSYGAFMTANLLAHTDLFRAGIARSGAYNRTLTPFGFQAEERTYWEAPEVYNQMSPFTYADKIKTPLLLIHGEADNNSGTFPLQSERFYNALKGHGATVRYVVLPFEAHGYSARESIMHTLWEMNTWLEKYVKTPTAAAPATPAVPADQSAVETKAGGN</sequence>
<name>A0ABS8AVF2_9BACT</name>
<dbReference type="PANTHER" id="PTHR42776">
    <property type="entry name" value="SERINE PEPTIDASE S9 FAMILY MEMBER"/>
    <property type="match status" value="1"/>
</dbReference>
<evidence type="ECO:0000256" key="3">
    <source>
        <dbReference type="SAM" id="SignalP"/>
    </source>
</evidence>
<dbReference type="EMBL" id="JAJADR010000005">
    <property type="protein sequence ID" value="MCB2409789.1"/>
    <property type="molecule type" value="Genomic_DNA"/>
</dbReference>
<dbReference type="Gene3D" id="2.120.10.30">
    <property type="entry name" value="TolB, C-terminal domain"/>
    <property type="match status" value="1"/>
</dbReference>
<reference evidence="5" key="1">
    <citation type="submission" date="2021-10" db="EMBL/GenBank/DDBJ databases">
        <authorList>
            <person name="Dean J.D."/>
            <person name="Kim M.K."/>
            <person name="Newey C.N."/>
            <person name="Stoker T.S."/>
            <person name="Thompson D.W."/>
            <person name="Grose J.H."/>
        </authorList>
    </citation>
    <scope>NUCLEOTIDE SEQUENCE</scope>
    <source>
        <strain evidence="5">BT178</strain>
    </source>
</reference>
<dbReference type="InterPro" id="IPR011042">
    <property type="entry name" value="6-blade_b-propeller_TolB-like"/>
</dbReference>
<feature type="chain" id="PRO_5045758247" evidence="3">
    <location>
        <begin position="20"/>
        <end position="824"/>
    </location>
</feature>